<keyword evidence="3" id="KW-1185">Reference proteome</keyword>
<dbReference type="OrthoDB" id="2112446at2759"/>
<dbReference type="VEuPathDB" id="FungiDB:DFL_003428"/>
<dbReference type="GeneID" id="93585739"/>
<evidence type="ECO:0000313" key="2">
    <source>
        <dbReference type="EMBL" id="RVD85097.1"/>
    </source>
</evidence>
<feature type="chain" id="PRO_5019106873" evidence="1">
    <location>
        <begin position="24"/>
        <end position="175"/>
    </location>
</feature>
<sequence>MVGITKNIVAITAALSFFGAAIAAPAPAPEVDYVKLIEVAPGYPTVAELGLTNADLNKPVPELEPIIARSMLEKRYEPRCWGEPRCTVNDARACYNYLNSIGGNRCEVRGRVQMCKVGGCAWDARTLNNAFASSSCRDAALGGAWVLNNCISNNRVAGSNAAFGNGNLIVDIIGR</sequence>
<comment type="caution">
    <text evidence="2">The sequence shown here is derived from an EMBL/GenBank/DDBJ whole genome shotgun (WGS) entry which is preliminary data.</text>
</comment>
<protein>
    <submittedName>
        <fullName evidence="2">Uncharacterized protein</fullName>
    </submittedName>
</protein>
<dbReference type="EMBL" id="SAEB01000006">
    <property type="protein sequence ID" value="RVD85097.1"/>
    <property type="molecule type" value="Genomic_DNA"/>
</dbReference>
<evidence type="ECO:0000313" key="3">
    <source>
        <dbReference type="Proteomes" id="UP000283090"/>
    </source>
</evidence>
<accession>A0A437A1U9</accession>
<reference evidence="2 3" key="1">
    <citation type="submission" date="2019-01" db="EMBL/GenBank/DDBJ databases">
        <title>Intercellular communication is required for trap formation in the nematode-trapping fungus Duddingtonia flagrans.</title>
        <authorList>
            <person name="Youssar L."/>
            <person name="Wernet V."/>
            <person name="Hensel N."/>
            <person name="Hildebrandt H.-G."/>
            <person name="Fischer R."/>
        </authorList>
    </citation>
    <scope>NUCLEOTIDE SEQUENCE [LARGE SCALE GENOMIC DNA]</scope>
    <source>
        <strain evidence="2 3">CBS H-5679</strain>
    </source>
</reference>
<dbReference type="RefSeq" id="XP_067490641.1">
    <property type="nucleotide sequence ID" value="XM_067632365.1"/>
</dbReference>
<proteinExistence type="predicted"/>
<name>A0A437A1U9_ARTFL</name>
<dbReference type="Proteomes" id="UP000283090">
    <property type="component" value="Unassembled WGS sequence"/>
</dbReference>
<feature type="signal peptide" evidence="1">
    <location>
        <begin position="1"/>
        <end position="23"/>
    </location>
</feature>
<evidence type="ECO:0000256" key="1">
    <source>
        <dbReference type="SAM" id="SignalP"/>
    </source>
</evidence>
<keyword evidence="1" id="KW-0732">Signal</keyword>
<dbReference type="STRING" id="97331.A0A437A1U9"/>
<gene>
    <name evidence="2" type="ORF">DFL_003428</name>
</gene>
<organism evidence="2 3">
    <name type="scientific">Arthrobotrys flagrans</name>
    <name type="common">Nematode-trapping fungus</name>
    <name type="synonym">Trichothecium flagrans</name>
    <dbReference type="NCBI Taxonomy" id="97331"/>
    <lineage>
        <taxon>Eukaryota</taxon>
        <taxon>Fungi</taxon>
        <taxon>Dikarya</taxon>
        <taxon>Ascomycota</taxon>
        <taxon>Pezizomycotina</taxon>
        <taxon>Orbiliomycetes</taxon>
        <taxon>Orbiliales</taxon>
        <taxon>Orbiliaceae</taxon>
        <taxon>Arthrobotrys</taxon>
    </lineage>
</organism>
<dbReference type="AlphaFoldDB" id="A0A437A1U9"/>